<proteinExistence type="predicted"/>
<comment type="caution">
    <text evidence="1">The sequence shown here is derived from an EMBL/GenBank/DDBJ whole genome shotgun (WGS) entry which is preliminary data.</text>
</comment>
<dbReference type="Proteomes" id="UP001056120">
    <property type="component" value="Linkage Group LG07"/>
</dbReference>
<evidence type="ECO:0000313" key="1">
    <source>
        <dbReference type="EMBL" id="KAI3811852.1"/>
    </source>
</evidence>
<sequence>MARKVDAEKLISYSDDLVQFLKNEKDINFLKHCVKQSDGLRSRCLSDHAGVQTSLQAITAQIKDLEEQTSFIEERSQFLNKLQQDEMKAMMKLSMHASVTNIIPDLNEQSKISGHIVDKEKKGVEKFEFNSQERSDFDTCNAIWKKIIRFLVYRRQIMPNDYGMTEESCSSWNKEKWRTSYLFHGH</sequence>
<reference evidence="1 2" key="2">
    <citation type="journal article" date="2022" name="Mol. Ecol. Resour.">
        <title>The genomes of chicory, endive, great burdock and yacon provide insights into Asteraceae paleo-polyploidization history and plant inulin production.</title>
        <authorList>
            <person name="Fan W."/>
            <person name="Wang S."/>
            <person name="Wang H."/>
            <person name="Wang A."/>
            <person name="Jiang F."/>
            <person name="Liu H."/>
            <person name="Zhao H."/>
            <person name="Xu D."/>
            <person name="Zhang Y."/>
        </authorList>
    </citation>
    <scope>NUCLEOTIDE SEQUENCE [LARGE SCALE GENOMIC DNA]</scope>
    <source>
        <strain evidence="2">cv. Yunnan</strain>
        <tissue evidence="1">Leaves</tissue>
    </source>
</reference>
<reference evidence="2" key="1">
    <citation type="journal article" date="2022" name="Mol. Ecol. Resour.">
        <title>The genomes of chicory, endive, great burdock and yacon provide insights into Asteraceae palaeo-polyploidization history and plant inulin production.</title>
        <authorList>
            <person name="Fan W."/>
            <person name="Wang S."/>
            <person name="Wang H."/>
            <person name="Wang A."/>
            <person name="Jiang F."/>
            <person name="Liu H."/>
            <person name="Zhao H."/>
            <person name="Xu D."/>
            <person name="Zhang Y."/>
        </authorList>
    </citation>
    <scope>NUCLEOTIDE SEQUENCE [LARGE SCALE GENOMIC DNA]</scope>
    <source>
        <strain evidence="2">cv. Yunnan</strain>
    </source>
</reference>
<gene>
    <name evidence="1" type="ORF">L1987_21584</name>
</gene>
<organism evidence="1 2">
    <name type="scientific">Smallanthus sonchifolius</name>
    <dbReference type="NCBI Taxonomy" id="185202"/>
    <lineage>
        <taxon>Eukaryota</taxon>
        <taxon>Viridiplantae</taxon>
        <taxon>Streptophyta</taxon>
        <taxon>Embryophyta</taxon>
        <taxon>Tracheophyta</taxon>
        <taxon>Spermatophyta</taxon>
        <taxon>Magnoliopsida</taxon>
        <taxon>eudicotyledons</taxon>
        <taxon>Gunneridae</taxon>
        <taxon>Pentapetalae</taxon>
        <taxon>asterids</taxon>
        <taxon>campanulids</taxon>
        <taxon>Asterales</taxon>
        <taxon>Asteraceae</taxon>
        <taxon>Asteroideae</taxon>
        <taxon>Heliantheae alliance</taxon>
        <taxon>Millerieae</taxon>
        <taxon>Smallanthus</taxon>
    </lineage>
</organism>
<protein>
    <submittedName>
        <fullName evidence="1">Uncharacterized protein</fullName>
    </submittedName>
</protein>
<dbReference type="EMBL" id="CM042024">
    <property type="protein sequence ID" value="KAI3811852.1"/>
    <property type="molecule type" value="Genomic_DNA"/>
</dbReference>
<name>A0ACB9IUR7_9ASTR</name>
<accession>A0ACB9IUR7</accession>
<keyword evidence="2" id="KW-1185">Reference proteome</keyword>
<evidence type="ECO:0000313" key="2">
    <source>
        <dbReference type="Proteomes" id="UP001056120"/>
    </source>
</evidence>